<dbReference type="RefSeq" id="WP_320510122.1">
    <property type="nucleotide sequence ID" value="NZ_JAXCLW010000007.1"/>
</dbReference>
<reference evidence="6 7" key="1">
    <citation type="journal article" date="2016" name="Antonie Van Leeuwenhoek">
        <title>Dongia soli sp. nov., isolated from soil from Dokdo, Korea.</title>
        <authorList>
            <person name="Kim D.U."/>
            <person name="Lee H."/>
            <person name="Kim H."/>
            <person name="Kim S.G."/>
            <person name="Ka J.O."/>
        </authorList>
    </citation>
    <scope>NUCLEOTIDE SEQUENCE [LARGE SCALE GENOMIC DNA]</scope>
    <source>
        <strain evidence="6 7">D78</strain>
    </source>
</reference>
<keyword evidence="7" id="KW-1185">Reference proteome</keyword>
<accession>A0ABU5EI73</accession>
<dbReference type="Pfam" id="PF03466">
    <property type="entry name" value="LysR_substrate"/>
    <property type="match status" value="1"/>
</dbReference>
<comment type="similarity">
    <text evidence="1">Belongs to the LysR transcriptional regulatory family.</text>
</comment>
<dbReference type="InterPro" id="IPR058163">
    <property type="entry name" value="LysR-type_TF_proteobact-type"/>
</dbReference>
<gene>
    <name evidence="6" type="ORF">SMD27_19565</name>
</gene>
<name>A0ABU5EI73_9PROT</name>
<dbReference type="Gene3D" id="1.10.10.10">
    <property type="entry name" value="Winged helix-like DNA-binding domain superfamily/Winged helix DNA-binding domain"/>
    <property type="match status" value="1"/>
</dbReference>
<dbReference type="EMBL" id="JAXCLW010000007">
    <property type="protein sequence ID" value="MDY0885051.1"/>
    <property type="molecule type" value="Genomic_DNA"/>
</dbReference>
<dbReference type="InterPro" id="IPR036390">
    <property type="entry name" value="WH_DNA-bd_sf"/>
</dbReference>
<dbReference type="SUPFAM" id="SSF46785">
    <property type="entry name" value="Winged helix' DNA-binding domain"/>
    <property type="match status" value="1"/>
</dbReference>
<organism evidence="6 7">
    <name type="scientific">Dongia soli</name>
    <dbReference type="NCBI Taxonomy" id="600628"/>
    <lineage>
        <taxon>Bacteria</taxon>
        <taxon>Pseudomonadati</taxon>
        <taxon>Pseudomonadota</taxon>
        <taxon>Alphaproteobacteria</taxon>
        <taxon>Rhodospirillales</taxon>
        <taxon>Dongiaceae</taxon>
        <taxon>Dongia</taxon>
    </lineage>
</organism>
<keyword evidence="3" id="KW-0238">DNA-binding</keyword>
<dbReference type="CDD" id="cd08471">
    <property type="entry name" value="PBP2_CrgA_like_2"/>
    <property type="match status" value="1"/>
</dbReference>
<evidence type="ECO:0000256" key="4">
    <source>
        <dbReference type="ARBA" id="ARBA00023163"/>
    </source>
</evidence>
<dbReference type="InterPro" id="IPR005119">
    <property type="entry name" value="LysR_subst-bd"/>
</dbReference>
<evidence type="ECO:0000256" key="1">
    <source>
        <dbReference type="ARBA" id="ARBA00009437"/>
    </source>
</evidence>
<evidence type="ECO:0000313" key="7">
    <source>
        <dbReference type="Proteomes" id="UP001279642"/>
    </source>
</evidence>
<evidence type="ECO:0000256" key="3">
    <source>
        <dbReference type="ARBA" id="ARBA00023125"/>
    </source>
</evidence>
<dbReference type="PRINTS" id="PR00039">
    <property type="entry name" value="HTHLYSR"/>
</dbReference>
<proteinExistence type="inferred from homology"/>
<dbReference type="PANTHER" id="PTHR30537">
    <property type="entry name" value="HTH-TYPE TRANSCRIPTIONAL REGULATOR"/>
    <property type="match status" value="1"/>
</dbReference>
<sequence>MDRLDILAIFVAVAEQGSFIAAARRLNRSPAAVTRAVAELEERLGTRLFNRTTRAVALTDAGTRYLDLGRRALADFEELELSAASEKLEPRGLLSVTAPEMFGRLHVLPIVQAFMRDYPQVSVSMLLLNRIVSYIDEGIDLGIRIAALADSTLQAIQVGHIRRVICASPAYLAAHDAPKTPQDLVGHDAIAISGVRPVIDRWTFGKGAKEITVPINARLIVSTIQAALDAAIAGGGVIRVMSYQSEPLEAEGKLQRLLVGYEPPPLPIHVVHPAGRYLAPKVRLFIDRAVEALRGKFETN</sequence>
<keyword evidence="4" id="KW-0804">Transcription</keyword>
<feature type="domain" description="HTH lysR-type" evidence="5">
    <location>
        <begin position="1"/>
        <end position="59"/>
    </location>
</feature>
<dbReference type="PROSITE" id="PS50931">
    <property type="entry name" value="HTH_LYSR"/>
    <property type="match status" value="1"/>
</dbReference>
<evidence type="ECO:0000313" key="6">
    <source>
        <dbReference type="EMBL" id="MDY0885051.1"/>
    </source>
</evidence>
<dbReference type="PANTHER" id="PTHR30537:SF5">
    <property type="entry name" value="HTH-TYPE TRANSCRIPTIONAL ACTIVATOR TTDR-RELATED"/>
    <property type="match status" value="1"/>
</dbReference>
<dbReference type="InterPro" id="IPR000847">
    <property type="entry name" value="LysR_HTH_N"/>
</dbReference>
<protein>
    <submittedName>
        <fullName evidence="6">LysR family transcriptional regulator</fullName>
    </submittedName>
</protein>
<dbReference type="Pfam" id="PF00126">
    <property type="entry name" value="HTH_1"/>
    <property type="match status" value="1"/>
</dbReference>
<dbReference type="Gene3D" id="3.40.190.290">
    <property type="match status" value="1"/>
</dbReference>
<dbReference type="Proteomes" id="UP001279642">
    <property type="component" value="Unassembled WGS sequence"/>
</dbReference>
<evidence type="ECO:0000256" key="2">
    <source>
        <dbReference type="ARBA" id="ARBA00023015"/>
    </source>
</evidence>
<dbReference type="InterPro" id="IPR036388">
    <property type="entry name" value="WH-like_DNA-bd_sf"/>
</dbReference>
<comment type="caution">
    <text evidence="6">The sequence shown here is derived from an EMBL/GenBank/DDBJ whole genome shotgun (WGS) entry which is preliminary data.</text>
</comment>
<evidence type="ECO:0000259" key="5">
    <source>
        <dbReference type="PROSITE" id="PS50931"/>
    </source>
</evidence>
<dbReference type="SUPFAM" id="SSF53850">
    <property type="entry name" value="Periplasmic binding protein-like II"/>
    <property type="match status" value="1"/>
</dbReference>
<keyword evidence="2" id="KW-0805">Transcription regulation</keyword>